<gene>
    <name evidence="4" type="ORF">HMPREF9193_01333</name>
</gene>
<keyword evidence="2" id="KW-0812">Transmembrane</keyword>
<name>A0ABN0NY56_TRELE</name>
<dbReference type="InterPro" id="IPR036968">
    <property type="entry name" value="Enolpyruvate_Tfrase_sf"/>
</dbReference>
<organism evidence="4 5">
    <name type="scientific">Treponema lecithinolyticum ATCC 700332</name>
    <dbReference type="NCBI Taxonomy" id="1321815"/>
    <lineage>
        <taxon>Bacteria</taxon>
        <taxon>Pseudomonadati</taxon>
        <taxon>Spirochaetota</taxon>
        <taxon>Spirochaetia</taxon>
        <taxon>Spirochaetales</taxon>
        <taxon>Treponemataceae</taxon>
        <taxon>Treponema</taxon>
    </lineage>
</organism>
<accession>A0ABN0NY56</accession>
<feature type="domain" description="Enolpyruvate transferase" evidence="3">
    <location>
        <begin position="350"/>
        <end position="455"/>
    </location>
</feature>
<evidence type="ECO:0000256" key="1">
    <source>
        <dbReference type="ARBA" id="ARBA00022679"/>
    </source>
</evidence>
<feature type="transmembrane region" description="Helical" evidence="2">
    <location>
        <begin position="95"/>
        <end position="116"/>
    </location>
</feature>
<dbReference type="Proteomes" id="UP000016649">
    <property type="component" value="Unassembled WGS sequence"/>
</dbReference>
<dbReference type="Gene3D" id="3.65.10.10">
    <property type="entry name" value="Enolpyruvate transferase domain"/>
    <property type="match status" value="2"/>
</dbReference>
<evidence type="ECO:0000313" key="5">
    <source>
        <dbReference type="Proteomes" id="UP000016649"/>
    </source>
</evidence>
<keyword evidence="1" id="KW-0808">Transferase</keyword>
<comment type="caution">
    <text evidence="4">The sequence shown here is derived from an EMBL/GenBank/DDBJ whole genome shotgun (WGS) entry which is preliminary data.</text>
</comment>
<dbReference type="Pfam" id="PF00275">
    <property type="entry name" value="EPSP_synthase"/>
    <property type="match status" value="1"/>
</dbReference>
<evidence type="ECO:0000313" key="4">
    <source>
        <dbReference type="EMBL" id="ERJ92578.1"/>
    </source>
</evidence>
<reference evidence="4 5" key="1">
    <citation type="submission" date="2013-08" db="EMBL/GenBank/DDBJ databases">
        <authorList>
            <person name="Weinstock G."/>
            <person name="Sodergren E."/>
            <person name="Wylie T."/>
            <person name="Fulton L."/>
            <person name="Fulton R."/>
            <person name="Fronick C."/>
            <person name="O'Laughlin M."/>
            <person name="Godfrey J."/>
            <person name="Miner T."/>
            <person name="Herter B."/>
            <person name="Appelbaum E."/>
            <person name="Cordes M."/>
            <person name="Lek S."/>
            <person name="Wollam A."/>
            <person name="Pepin K.H."/>
            <person name="Palsikar V.B."/>
            <person name="Mitreva M."/>
            <person name="Wilson R.K."/>
        </authorList>
    </citation>
    <scope>NUCLEOTIDE SEQUENCE [LARGE SCALE GENOMIC DNA]</scope>
    <source>
        <strain evidence="4 5">ATCC 700332</strain>
    </source>
</reference>
<keyword evidence="2" id="KW-0472">Membrane</keyword>
<sequence length="486" mass="53405">MCVIASFSQLSDPVKLYIGGNEKKLPSVVKNCLQLLKLQNKPYTLEKGILTLYPQIFTGTLQCVSTANIPVPDTGEATSDTDELMPETFVINSSLTLALFILFICAGTGAGFKVPLALPLAMYKKRFALYVRFAKKTYKVHIRTQKGKGALSGYMLITILPCAYAVQPKMIKLGFTSSQPVSAAVLAKALSADANGKVISLNCNELPYTSLTAYTVNRCFASARCSAVLIAAQKKTSAGYALHISAVSAGTHAKALSDTPLLPAHTALFIPDFSSFAFIIAAAALKKLKSFSFFVPKGAFPFSEESYIPDLKSIRLLFNPSFKLTGKIKAADMCEYEEVLCSGIQMQSALIGVNENPDSFLPLAVCAAMLLRHNPLLTVSFTGVSVLKTKECDRLKIVLQFVKKLPFVKVKHKRLFDTLTLTAVQTKVKECKQMLIDCRQDHRVYMTFKMLQLSCPELEKNCILTNYECNMNESYTELETHIKALP</sequence>
<dbReference type="EMBL" id="AWVH01000033">
    <property type="protein sequence ID" value="ERJ92578.1"/>
    <property type="molecule type" value="Genomic_DNA"/>
</dbReference>
<evidence type="ECO:0000259" key="3">
    <source>
        <dbReference type="Pfam" id="PF00275"/>
    </source>
</evidence>
<feature type="transmembrane region" description="Helical" evidence="2">
    <location>
        <begin position="149"/>
        <end position="166"/>
    </location>
</feature>
<evidence type="ECO:0000256" key="2">
    <source>
        <dbReference type="SAM" id="Phobius"/>
    </source>
</evidence>
<dbReference type="SUPFAM" id="SSF55205">
    <property type="entry name" value="EPT/RTPC-like"/>
    <property type="match status" value="1"/>
</dbReference>
<protein>
    <recommendedName>
        <fullName evidence="3">Enolpyruvate transferase domain-containing protein</fullName>
    </recommendedName>
</protein>
<dbReference type="InterPro" id="IPR001986">
    <property type="entry name" value="Enolpyruvate_Tfrase_dom"/>
</dbReference>
<keyword evidence="2" id="KW-1133">Transmembrane helix</keyword>
<proteinExistence type="predicted"/>
<dbReference type="InterPro" id="IPR013792">
    <property type="entry name" value="RNA3'P_cycl/enolpyr_Trfase_a/b"/>
</dbReference>
<keyword evidence="5" id="KW-1185">Reference proteome</keyword>